<dbReference type="GO" id="GO:0005737">
    <property type="term" value="C:cytoplasm"/>
    <property type="evidence" value="ECO:0007669"/>
    <property type="project" value="TreeGrafter"/>
</dbReference>
<name>A0A5C0UI82_9RICK</name>
<dbReference type="GO" id="GO:0005525">
    <property type="term" value="F:GTP binding"/>
    <property type="evidence" value="ECO:0007669"/>
    <property type="project" value="InterPro"/>
</dbReference>
<evidence type="ECO:0000313" key="9">
    <source>
        <dbReference type="EMBL" id="QEK39479.1"/>
    </source>
</evidence>
<dbReference type="InterPro" id="IPR012675">
    <property type="entry name" value="Beta-grasp_dom_sf"/>
</dbReference>
<comment type="cofactor">
    <cofactor evidence="1">
        <name>Mg(2+)</name>
        <dbReference type="ChEBI" id="CHEBI:18420"/>
    </cofactor>
</comment>
<dbReference type="KEGG" id="snay:FZC37_00805"/>
<evidence type="ECO:0000259" key="7">
    <source>
        <dbReference type="PROSITE" id="PS51710"/>
    </source>
</evidence>
<dbReference type="Pfam" id="PF06071">
    <property type="entry name" value="YchF-GTPase_C"/>
    <property type="match status" value="1"/>
</dbReference>
<dbReference type="InterPro" id="IPR041706">
    <property type="entry name" value="YchF_N"/>
</dbReference>
<dbReference type="InterPro" id="IPR023192">
    <property type="entry name" value="TGS-like_dom_sf"/>
</dbReference>
<dbReference type="Gene3D" id="3.10.20.30">
    <property type="match status" value="1"/>
</dbReference>
<evidence type="ECO:0000256" key="2">
    <source>
        <dbReference type="ARBA" id="ARBA00022723"/>
    </source>
</evidence>
<protein>
    <recommendedName>
        <fullName evidence="6">Ribosome-binding ATPase YchF</fullName>
    </recommendedName>
</protein>
<dbReference type="InterPro" id="IPR013029">
    <property type="entry name" value="YchF_C"/>
</dbReference>
<dbReference type="InterPro" id="IPR012676">
    <property type="entry name" value="TGS-like"/>
</dbReference>
<dbReference type="SUPFAM" id="SSF81271">
    <property type="entry name" value="TGS-like"/>
    <property type="match status" value="1"/>
</dbReference>
<evidence type="ECO:0000259" key="8">
    <source>
        <dbReference type="PROSITE" id="PS51880"/>
    </source>
</evidence>
<dbReference type="Pfam" id="PF01926">
    <property type="entry name" value="MMR_HSR1"/>
    <property type="match status" value="1"/>
</dbReference>
<feature type="domain" description="OBG-type G" evidence="7">
    <location>
        <begin position="3"/>
        <end position="258"/>
    </location>
</feature>
<dbReference type="CDD" id="cd01900">
    <property type="entry name" value="YchF"/>
    <property type="match status" value="1"/>
</dbReference>
<dbReference type="PANTHER" id="PTHR23305:SF18">
    <property type="entry name" value="OBG-TYPE G DOMAIN-CONTAINING PROTEIN"/>
    <property type="match status" value="1"/>
</dbReference>
<evidence type="ECO:0000256" key="4">
    <source>
        <dbReference type="ARBA" id="ARBA00022840"/>
    </source>
</evidence>
<dbReference type="AlphaFoldDB" id="A0A5C0UI82"/>
<dbReference type="SUPFAM" id="SSF52540">
    <property type="entry name" value="P-loop containing nucleoside triphosphate hydrolases"/>
    <property type="match status" value="1"/>
</dbReference>
<gene>
    <name evidence="6 9" type="primary">ychF</name>
    <name evidence="9" type="ORF">FZC37_00805</name>
</gene>
<dbReference type="EMBL" id="CP043312">
    <property type="protein sequence ID" value="QEK39479.1"/>
    <property type="molecule type" value="Genomic_DNA"/>
</dbReference>
<dbReference type="PROSITE" id="PS51880">
    <property type="entry name" value="TGS"/>
    <property type="match status" value="1"/>
</dbReference>
<dbReference type="InterPro" id="IPR031167">
    <property type="entry name" value="G_OBG"/>
</dbReference>
<dbReference type="Proteomes" id="UP000323844">
    <property type="component" value="Chromosome"/>
</dbReference>
<evidence type="ECO:0000256" key="1">
    <source>
        <dbReference type="ARBA" id="ARBA00001946"/>
    </source>
</evidence>
<dbReference type="PRINTS" id="PR00326">
    <property type="entry name" value="GTP1OBG"/>
</dbReference>
<evidence type="ECO:0000256" key="5">
    <source>
        <dbReference type="ARBA" id="ARBA00022842"/>
    </source>
</evidence>
<dbReference type="InterPro" id="IPR006073">
    <property type="entry name" value="GTP-bd"/>
</dbReference>
<dbReference type="HAMAP" id="MF_00944">
    <property type="entry name" value="YchF_OLA1_ATPase"/>
    <property type="match status" value="1"/>
</dbReference>
<comment type="similarity">
    <text evidence="6">Belongs to the TRAFAC class OBG-HflX-like GTPase superfamily. OBG GTPase family. YchF/OLA1 subfamily.</text>
</comment>
<dbReference type="InterPro" id="IPR004095">
    <property type="entry name" value="TGS"/>
</dbReference>
<feature type="binding site" evidence="6">
    <location>
        <begin position="12"/>
        <end position="17"/>
    </location>
    <ligand>
        <name>ATP</name>
        <dbReference type="ChEBI" id="CHEBI:30616"/>
    </ligand>
</feature>
<comment type="function">
    <text evidence="6">ATPase that binds to both the 70S ribosome and the 50S ribosomal subunit in a nucleotide-independent manner.</text>
</comment>
<evidence type="ECO:0000313" key="10">
    <source>
        <dbReference type="Proteomes" id="UP000323844"/>
    </source>
</evidence>
<dbReference type="Gene3D" id="3.40.50.300">
    <property type="entry name" value="P-loop containing nucleotide triphosphate hydrolases"/>
    <property type="match status" value="1"/>
</dbReference>
<proteinExistence type="inferred from homology"/>
<dbReference type="GO" id="GO:0005524">
    <property type="term" value="F:ATP binding"/>
    <property type="evidence" value="ECO:0007669"/>
    <property type="project" value="UniProtKB-UniRule"/>
</dbReference>
<dbReference type="PANTHER" id="PTHR23305">
    <property type="entry name" value="OBG GTPASE FAMILY"/>
    <property type="match status" value="1"/>
</dbReference>
<feature type="domain" description="TGS" evidence="8">
    <location>
        <begin position="281"/>
        <end position="358"/>
    </location>
</feature>
<reference evidence="9 10" key="1">
    <citation type="submission" date="2019-08" db="EMBL/GenBank/DDBJ databases">
        <title>Highly reduced genomes of protist endosymbionts show evolutionary convergence.</title>
        <authorList>
            <person name="George E."/>
            <person name="Husnik F."/>
            <person name="Tashyreva D."/>
            <person name="Prokopchuk G."/>
            <person name="Horak A."/>
            <person name="Kwong W.K."/>
            <person name="Lukes J."/>
            <person name="Keeling P.J."/>
        </authorList>
    </citation>
    <scope>NUCLEOTIDE SEQUENCE [LARGE SCALE GENOMIC DNA]</scope>
    <source>
        <strain evidence="9">1621</strain>
    </source>
</reference>
<dbReference type="FunFam" id="1.10.150.300:FF:000001">
    <property type="entry name" value="Ribosome-binding ATPase YchF"/>
    <property type="match status" value="1"/>
</dbReference>
<dbReference type="Gene3D" id="1.10.150.300">
    <property type="entry name" value="TGS-like domain"/>
    <property type="match status" value="1"/>
</dbReference>
<dbReference type="NCBIfam" id="TIGR00092">
    <property type="entry name" value="redox-regulated ATPase YchF"/>
    <property type="match status" value="1"/>
</dbReference>
<organism evidence="9 10">
    <name type="scientific">Candidatus Sneabacter namystus</name>
    <dbReference type="NCBI Taxonomy" id="2601646"/>
    <lineage>
        <taxon>Bacteria</taxon>
        <taxon>Pseudomonadati</taxon>
        <taxon>Pseudomonadota</taxon>
        <taxon>Alphaproteobacteria</taxon>
        <taxon>Rickettsiales</taxon>
        <taxon>Rickettsiaceae</taxon>
        <taxon>Rickettsieae</taxon>
        <taxon>Candidatus Sneabacter</taxon>
    </lineage>
</organism>
<evidence type="ECO:0000256" key="6">
    <source>
        <dbReference type="HAMAP-Rule" id="MF_00944"/>
    </source>
</evidence>
<dbReference type="GO" id="GO:0043023">
    <property type="term" value="F:ribosomal large subunit binding"/>
    <property type="evidence" value="ECO:0007669"/>
    <property type="project" value="UniProtKB-UniRule"/>
</dbReference>
<evidence type="ECO:0000256" key="3">
    <source>
        <dbReference type="ARBA" id="ARBA00022741"/>
    </source>
</evidence>
<keyword evidence="10" id="KW-1185">Reference proteome</keyword>
<dbReference type="RefSeq" id="WP_148951840.1">
    <property type="nucleotide sequence ID" value="NZ_CP043312.1"/>
</dbReference>
<keyword evidence="5" id="KW-0460">Magnesium</keyword>
<dbReference type="PIRSF" id="PIRSF006641">
    <property type="entry name" value="CHP00092"/>
    <property type="match status" value="1"/>
</dbReference>
<dbReference type="PROSITE" id="PS51710">
    <property type="entry name" value="G_OBG"/>
    <property type="match status" value="1"/>
</dbReference>
<dbReference type="InterPro" id="IPR027417">
    <property type="entry name" value="P-loop_NTPase"/>
</dbReference>
<dbReference type="OrthoDB" id="9810373at2"/>
<keyword evidence="4 6" id="KW-0067">ATP-binding</keyword>
<sequence length="361" mass="40093">MSLKCGIVGLPNVGKSTLFNALTGSSKAEAANYPFCTIEPNSAKVPVPDIRLQQLAAHAKSDSIIPAYVEFVDIAGLVSGASKGEGLGNKFLSHIREVDAIMHVVRCFDDRSILHVSDTVDPVRDIQVIETELMLADLQSLEKQLTTWRRQAKSGDSYAQNKEKVILDLIALLEKGIKITKSDIFDVQKNVILSLNLITSKPCIYLCNIPDMCINDGNEYLRSVYAYLKERNDIPLSFSAQIEYEVSLLQSDAEKRQFLDTLGLKESGVERVARAAYSLLNLESYFTVGPQETRMWTISKGTKAPDAGGVIHSDFRDGFIKAEVISCEDYLNTGKKVNMRIEGKEYIVQDGDVIHFLFNKT</sequence>
<keyword evidence="3 6" id="KW-0547">Nucleotide-binding</keyword>
<accession>A0A5C0UI82</accession>
<dbReference type="FunFam" id="3.10.20.30:FF:000001">
    <property type="entry name" value="Ribosome-binding ATPase YchF"/>
    <property type="match status" value="1"/>
</dbReference>
<dbReference type="GO" id="GO:0016887">
    <property type="term" value="F:ATP hydrolysis activity"/>
    <property type="evidence" value="ECO:0007669"/>
    <property type="project" value="UniProtKB-UniRule"/>
</dbReference>
<keyword evidence="2" id="KW-0479">Metal-binding</keyword>
<dbReference type="GO" id="GO:0046872">
    <property type="term" value="F:metal ion binding"/>
    <property type="evidence" value="ECO:0007669"/>
    <property type="project" value="UniProtKB-KW"/>
</dbReference>
<dbReference type="InterPro" id="IPR004396">
    <property type="entry name" value="ATPase_YchF/OLA1"/>
</dbReference>